<evidence type="ECO:0000313" key="2">
    <source>
        <dbReference type="EMBL" id="PYZ94291.1"/>
    </source>
</evidence>
<evidence type="ECO:0000256" key="1">
    <source>
        <dbReference type="SAM" id="Phobius"/>
    </source>
</evidence>
<dbReference type="Pfam" id="PF06691">
    <property type="entry name" value="DUF1189"/>
    <property type="match status" value="1"/>
</dbReference>
<keyword evidence="1" id="KW-0472">Membrane</keyword>
<feature type="transmembrane region" description="Helical" evidence="1">
    <location>
        <begin position="29"/>
        <end position="51"/>
    </location>
</feature>
<reference evidence="2 3" key="1">
    <citation type="submission" date="2017-10" db="EMBL/GenBank/DDBJ databases">
        <title>Bacillus sp. nov., a halophilic bacterium isolated from a Keqin Lake.</title>
        <authorList>
            <person name="Wang H."/>
        </authorList>
    </citation>
    <scope>NUCLEOTIDE SEQUENCE [LARGE SCALE GENOMIC DNA]</scope>
    <source>
        <strain evidence="2 3">KQ-12</strain>
    </source>
</reference>
<feature type="transmembrane region" description="Helical" evidence="1">
    <location>
        <begin position="226"/>
        <end position="246"/>
    </location>
</feature>
<keyword evidence="1" id="KW-0812">Transmembrane</keyword>
<keyword evidence="1" id="KW-1133">Transmembrane helix</keyword>
<feature type="transmembrane region" description="Helical" evidence="1">
    <location>
        <begin position="156"/>
        <end position="189"/>
    </location>
</feature>
<dbReference type="RefSeq" id="WP_110607927.1">
    <property type="nucleotide sequence ID" value="NZ_PDOD01000001.1"/>
</dbReference>
<dbReference type="InterPro" id="IPR009574">
    <property type="entry name" value="DUF1189"/>
</dbReference>
<dbReference type="OrthoDB" id="1903376at2"/>
<evidence type="ECO:0000313" key="3">
    <source>
        <dbReference type="Proteomes" id="UP000248214"/>
    </source>
</evidence>
<organism evidence="2 3">
    <name type="scientific">Salipaludibacillus keqinensis</name>
    <dbReference type="NCBI Taxonomy" id="2045207"/>
    <lineage>
        <taxon>Bacteria</taxon>
        <taxon>Bacillati</taxon>
        <taxon>Bacillota</taxon>
        <taxon>Bacilli</taxon>
        <taxon>Bacillales</taxon>
        <taxon>Bacillaceae</taxon>
    </lineage>
</organism>
<protein>
    <recommendedName>
        <fullName evidence="4">DUF1189 domain-containing protein</fullName>
    </recommendedName>
</protein>
<dbReference type="Proteomes" id="UP000248214">
    <property type="component" value="Unassembled WGS sequence"/>
</dbReference>
<keyword evidence="3" id="KW-1185">Reference proteome</keyword>
<dbReference type="EMBL" id="PDOD01000001">
    <property type="protein sequence ID" value="PYZ94291.1"/>
    <property type="molecule type" value="Genomic_DNA"/>
</dbReference>
<evidence type="ECO:0008006" key="4">
    <source>
        <dbReference type="Google" id="ProtNLM"/>
    </source>
</evidence>
<sequence>MNIIQQFIKSLYSPETIAKFRFQKIGKTILYVFFLMFIVSIPMAVLLGSSINNLYNDVEVHMDESFPDFSIENGVLQSDLEEPYISEDGDTTVIFDPTGEYTANDVAEFDNAFALLEREAAISTDGMPQTIGYQEFGINIAKDELLDLVNSVGDLLPLIISIFILFMYLFTTAMKFLGIFMLSVITLLLKRKVADQVSYRQGWVLSAYAVTLPTVIFAVFDTIGLHIPFSLAIYWVIAIVIMNLVLRNIPSPKQEEPREIK</sequence>
<name>A0A323THC2_9BACI</name>
<gene>
    <name evidence="2" type="ORF">CR194_01775</name>
</gene>
<comment type="caution">
    <text evidence="2">The sequence shown here is derived from an EMBL/GenBank/DDBJ whole genome shotgun (WGS) entry which is preliminary data.</text>
</comment>
<dbReference type="AlphaFoldDB" id="A0A323THC2"/>
<feature type="transmembrane region" description="Helical" evidence="1">
    <location>
        <begin position="201"/>
        <end position="220"/>
    </location>
</feature>
<accession>A0A323THC2</accession>
<proteinExistence type="predicted"/>